<dbReference type="PANTHER" id="PTHR30557">
    <property type="entry name" value="THIAMINE BIOSYNTHESIS PROTEIN THIC"/>
    <property type="match status" value="1"/>
</dbReference>
<accession>A0A284VIW5</accession>
<keyword evidence="8 9" id="KW-0456">Lyase</keyword>
<reference evidence="10" key="1">
    <citation type="submission" date="2017-06" db="EMBL/GenBank/DDBJ databases">
        <authorList>
            <person name="Cremers G."/>
        </authorList>
    </citation>
    <scope>NUCLEOTIDE SEQUENCE [LARGE SCALE GENOMIC DNA]</scope>
</reference>
<dbReference type="PANTHER" id="PTHR30557:SF1">
    <property type="entry name" value="PHOSPHOMETHYLPYRIMIDINE SYNTHASE, CHLOROPLASTIC"/>
    <property type="match status" value="1"/>
</dbReference>
<evidence type="ECO:0000256" key="7">
    <source>
        <dbReference type="ARBA" id="ARBA00023014"/>
    </source>
</evidence>
<organism evidence="9 10">
    <name type="scientific">Candidatus Methanoperedens nitratireducens</name>
    <dbReference type="NCBI Taxonomy" id="1392998"/>
    <lineage>
        <taxon>Archaea</taxon>
        <taxon>Methanobacteriati</taxon>
        <taxon>Methanobacteriota</taxon>
        <taxon>Stenosarchaea group</taxon>
        <taxon>Methanomicrobia</taxon>
        <taxon>Methanosarcinales</taxon>
        <taxon>ANME-2 cluster</taxon>
        <taxon>Candidatus Methanoperedentaceae</taxon>
        <taxon>Candidatus Methanoperedens</taxon>
    </lineage>
</organism>
<dbReference type="NCBIfam" id="NF009895">
    <property type="entry name" value="PRK13352.1"/>
    <property type="match status" value="1"/>
</dbReference>
<dbReference type="GO" id="GO:0046872">
    <property type="term" value="F:metal ion binding"/>
    <property type="evidence" value="ECO:0007669"/>
    <property type="project" value="UniProtKB-KW"/>
</dbReference>
<dbReference type="SFLD" id="SFLDS00113">
    <property type="entry name" value="Radical_SAM_Phosphomethylpyrim"/>
    <property type="match status" value="1"/>
</dbReference>
<keyword evidence="5" id="KW-0862">Zinc</keyword>
<dbReference type="EMBL" id="FZMP01000013">
    <property type="protein sequence ID" value="SNQ59216.1"/>
    <property type="molecule type" value="Genomic_DNA"/>
</dbReference>
<dbReference type="InterPro" id="IPR002817">
    <property type="entry name" value="ThiC/BzaA/B"/>
</dbReference>
<keyword evidence="6" id="KW-0408">Iron</keyword>
<dbReference type="RefSeq" id="WP_096203621.1">
    <property type="nucleotide sequence ID" value="NZ_FZMP01000013.1"/>
</dbReference>
<dbReference type="SFLD" id="SFLDG01114">
    <property type="entry name" value="phosphomethylpyrimidine_syntha"/>
    <property type="match status" value="1"/>
</dbReference>
<evidence type="ECO:0000256" key="6">
    <source>
        <dbReference type="ARBA" id="ARBA00023004"/>
    </source>
</evidence>
<evidence type="ECO:0000256" key="8">
    <source>
        <dbReference type="ARBA" id="ARBA00023239"/>
    </source>
</evidence>
<dbReference type="EC" id="4.1.99.17" evidence="9"/>
<keyword evidence="2" id="KW-0004">4Fe-4S</keyword>
<sequence length="415" mass="45053">MRTQVERARDGIATPQIEAVARAENVDIQTLISRITEGSAVIMTRGEGSVGIGKDLRTKVNVNIGTSSLKIDPDEEVKKARVAEKYGADTLTDLSMGGNITDIRRMIFDNTRLPITTIPIYQAAAQIGLKNMTCEDIIQSIKQQADEGVSSFVLHCIDKKTLGMLKTGKRVLGVVSKGGSITSAYMLLNNCENPFIESFDEILEVLKRYDIVLSLGNTMRSGCVHDERDRAQLEEIKQNAKLAKYANEAGVQVIIEGVGGHVRADKIAEYVKFHKSCSHFPLFVAGPLPADVAVGYDHIAGCVGASIASGAGADYLCYITPSEHLGLPGTEQVREGLIAFKIAAHIGDSIKYGLNERDRLLAAKRAKLDWEGQMSHAIDSERARELAPKEGPCTMCGDFCAIKIMKEFGACNYSA</sequence>
<keyword evidence="7" id="KW-0411">Iron-sulfur</keyword>
<keyword evidence="3" id="KW-0949">S-adenosyl-L-methionine</keyword>
<dbReference type="Proteomes" id="UP000218615">
    <property type="component" value="Unassembled WGS sequence"/>
</dbReference>
<evidence type="ECO:0000313" key="9">
    <source>
        <dbReference type="EMBL" id="SNQ59216.1"/>
    </source>
</evidence>
<dbReference type="AlphaFoldDB" id="A0A284VIW5"/>
<evidence type="ECO:0000256" key="1">
    <source>
        <dbReference type="ARBA" id="ARBA00001966"/>
    </source>
</evidence>
<proteinExistence type="predicted"/>
<dbReference type="Gene3D" id="3.20.20.540">
    <property type="entry name" value="Radical SAM ThiC family, central domain"/>
    <property type="match status" value="1"/>
</dbReference>
<evidence type="ECO:0000256" key="4">
    <source>
        <dbReference type="ARBA" id="ARBA00022723"/>
    </source>
</evidence>
<evidence type="ECO:0000313" key="10">
    <source>
        <dbReference type="Proteomes" id="UP000218615"/>
    </source>
</evidence>
<comment type="cofactor">
    <cofactor evidence="1">
        <name>[4Fe-4S] cluster</name>
        <dbReference type="ChEBI" id="CHEBI:49883"/>
    </cofactor>
</comment>
<dbReference type="GO" id="GO:0051539">
    <property type="term" value="F:4 iron, 4 sulfur cluster binding"/>
    <property type="evidence" value="ECO:0007669"/>
    <property type="project" value="UniProtKB-KW"/>
</dbReference>
<protein>
    <submittedName>
        <fullName evidence="9">Phosphomethylpyrimidine synthase</fullName>
        <ecNumber evidence="9">4.1.99.17</ecNumber>
    </submittedName>
</protein>
<dbReference type="InterPro" id="IPR038521">
    <property type="entry name" value="ThiC/Bza_core_dom"/>
</dbReference>
<dbReference type="GO" id="GO:0009228">
    <property type="term" value="P:thiamine biosynthetic process"/>
    <property type="evidence" value="ECO:0007669"/>
    <property type="project" value="InterPro"/>
</dbReference>
<keyword evidence="4" id="KW-0479">Metal-binding</keyword>
<keyword evidence="10" id="KW-1185">Reference proteome</keyword>
<name>A0A284VIW5_9EURY</name>
<evidence type="ECO:0000256" key="2">
    <source>
        <dbReference type="ARBA" id="ARBA00022485"/>
    </source>
</evidence>
<dbReference type="STRING" id="1392998.ANME2D_02031"/>
<evidence type="ECO:0000256" key="5">
    <source>
        <dbReference type="ARBA" id="ARBA00022833"/>
    </source>
</evidence>
<evidence type="ECO:0000256" key="3">
    <source>
        <dbReference type="ARBA" id="ARBA00022691"/>
    </source>
</evidence>
<dbReference type="SFLD" id="SFLDF00407">
    <property type="entry name" value="phosphomethylpyrimidine_syntha"/>
    <property type="match status" value="1"/>
</dbReference>
<dbReference type="Pfam" id="PF01964">
    <property type="entry name" value="ThiC_Rad_SAM"/>
    <property type="match status" value="1"/>
</dbReference>
<dbReference type="GO" id="GO:0070284">
    <property type="term" value="F:phosphomethylpyrimidine synthase activity"/>
    <property type="evidence" value="ECO:0007669"/>
    <property type="project" value="UniProtKB-EC"/>
</dbReference>
<dbReference type="OrthoDB" id="117679at2157"/>
<gene>
    <name evidence="9" type="primary">thiC</name>
    <name evidence="9" type="ORF">MNV_110032</name>
</gene>